<evidence type="ECO:0000259" key="6">
    <source>
        <dbReference type="SMART" id="SM00645"/>
    </source>
</evidence>
<dbReference type="Gene3D" id="3.90.70.10">
    <property type="entry name" value="Cysteine proteinases"/>
    <property type="match status" value="1"/>
</dbReference>
<dbReference type="PROSITE" id="PS00639">
    <property type="entry name" value="THIOL_PROTEASE_HIS"/>
    <property type="match status" value="1"/>
</dbReference>
<reference evidence="7 8" key="1">
    <citation type="submission" date="2019-07" db="EMBL/GenBank/DDBJ databases">
        <title>Genomics analysis of Aphanomyces spp. identifies a new class of oomycete effector associated with host adaptation.</title>
        <authorList>
            <person name="Gaulin E."/>
        </authorList>
    </citation>
    <scope>NUCLEOTIDE SEQUENCE [LARGE SCALE GENOMIC DNA]</scope>
    <source>
        <strain evidence="7 8">ATCC 201684</strain>
    </source>
</reference>
<name>A0A6G0WIY7_9STRA</name>
<dbReference type="GO" id="GO:0006508">
    <property type="term" value="P:proteolysis"/>
    <property type="evidence" value="ECO:0007669"/>
    <property type="project" value="InterPro"/>
</dbReference>
<dbReference type="InterPro" id="IPR013128">
    <property type="entry name" value="Peptidase_C1A"/>
</dbReference>
<dbReference type="InterPro" id="IPR000169">
    <property type="entry name" value="Pept_cys_AS"/>
</dbReference>
<dbReference type="InterPro" id="IPR000668">
    <property type="entry name" value="Peptidase_C1A_C"/>
</dbReference>
<keyword evidence="5" id="KW-0732">Signal</keyword>
<dbReference type="Proteomes" id="UP000481153">
    <property type="component" value="Unassembled WGS sequence"/>
</dbReference>
<dbReference type="GO" id="GO:0008234">
    <property type="term" value="F:cysteine-type peptidase activity"/>
    <property type="evidence" value="ECO:0007669"/>
    <property type="project" value="InterPro"/>
</dbReference>
<dbReference type="CDD" id="cd02248">
    <property type="entry name" value="Peptidase_C1A"/>
    <property type="match status" value="1"/>
</dbReference>
<dbReference type="EMBL" id="VJMJ01000200">
    <property type="protein sequence ID" value="KAF0727192.1"/>
    <property type="molecule type" value="Genomic_DNA"/>
</dbReference>
<protein>
    <recommendedName>
        <fullName evidence="6">Peptidase C1A papain C-terminal domain-containing protein</fullName>
    </recommendedName>
</protein>
<dbReference type="VEuPathDB" id="FungiDB:AeMF1_000106"/>
<keyword evidence="8" id="KW-1185">Reference proteome</keyword>
<accession>A0A6G0WIY7</accession>
<sequence>MKGLLLSSLAAAVAAKSSHSFGTLVECTSSAGCVWMGKNDKLVNGERMLHEMLVTHHRGDDYETAKRNLQGHIDYIEAIYTHADEMNHEMSMRMGVNPRNLFEDPKTLGKPLDVVLLNIQGNAAHRRLLASYAKRELTESYPASLNWCTTNNPRQRSVCADVKSQQQCGSCWAFAATDVIETAVSLATNNTPVSLSSQQLLSCSTSSQVNTFDYCFAQSGSIPKWLETSMRWDSKNQGCSGGMTHIALSDAVKLQNLATRIEWPYVDQSSSTSSGPVAPTSSTRRLTNSTSNTTFSCSEVLPIDKTAAHISGWVPALDKDSCKDGTKDPIILLKRALVNGPLAVAVNAQNGFKNFKSGSYSCGSITSSDMIDHALLLVGYDSSDADGNYWILKNSYGADWGLKGYINIKQDNGLNCGLNVFPVRVLGASSGPGSTIVVDGGGSLTFAGMSMWTWVVVGAITGVATVVLTIVGVMVARKRMSNMHL</sequence>
<dbReference type="PANTHER" id="PTHR12411">
    <property type="entry name" value="CYSTEINE PROTEASE FAMILY C1-RELATED"/>
    <property type="match status" value="1"/>
</dbReference>
<feature type="signal peptide" evidence="5">
    <location>
        <begin position="1"/>
        <end position="15"/>
    </location>
</feature>
<proteinExistence type="inferred from homology"/>
<dbReference type="InterPro" id="IPR038765">
    <property type="entry name" value="Papain-like_cys_pep_sf"/>
</dbReference>
<dbReference type="InterPro" id="IPR039417">
    <property type="entry name" value="Peptidase_C1A_papain-like"/>
</dbReference>
<evidence type="ECO:0000256" key="3">
    <source>
        <dbReference type="SAM" id="MobiDB-lite"/>
    </source>
</evidence>
<dbReference type="Pfam" id="PF00112">
    <property type="entry name" value="Peptidase_C1"/>
    <property type="match status" value="1"/>
</dbReference>
<dbReference type="SMART" id="SM00645">
    <property type="entry name" value="Pept_C1"/>
    <property type="match status" value="1"/>
</dbReference>
<dbReference type="InterPro" id="IPR025660">
    <property type="entry name" value="Pept_his_AS"/>
</dbReference>
<keyword evidence="2" id="KW-0865">Zymogen</keyword>
<keyword evidence="4" id="KW-0812">Transmembrane</keyword>
<evidence type="ECO:0000256" key="5">
    <source>
        <dbReference type="SAM" id="SignalP"/>
    </source>
</evidence>
<dbReference type="PROSITE" id="PS00139">
    <property type="entry name" value="THIOL_PROTEASE_CYS"/>
    <property type="match status" value="1"/>
</dbReference>
<feature type="domain" description="Peptidase C1A papain C-terminal" evidence="6">
    <location>
        <begin position="141"/>
        <end position="426"/>
    </location>
</feature>
<comment type="similarity">
    <text evidence="1">Belongs to the peptidase C1 family.</text>
</comment>
<organism evidence="7 8">
    <name type="scientific">Aphanomyces euteiches</name>
    <dbReference type="NCBI Taxonomy" id="100861"/>
    <lineage>
        <taxon>Eukaryota</taxon>
        <taxon>Sar</taxon>
        <taxon>Stramenopiles</taxon>
        <taxon>Oomycota</taxon>
        <taxon>Saprolegniomycetes</taxon>
        <taxon>Saprolegniales</taxon>
        <taxon>Verrucalvaceae</taxon>
        <taxon>Aphanomyces</taxon>
    </lineage>
</organism>
<feature type="region of interest" description="Disordered" evidence="3">
    <location>
        <begin position="267"/>
        <end position="292"/>
    </location>
</feature>
<feature type="transmembrane region" description="Helical" evidence="4">
    <location>
        <begin position="451"/>
        <end position="476"/>
    </location>
</feature>
<keyword evidence="4" id="KW-0472">Membrane</keyword>
<evidence type="ECO:0000256" key="2">
    <source>
        <dbReference type="ARBA" id="ARBA00023145"/>
    </source>
</evidence>
<feature type="compositionally biased region" description="Low complexity" evidence="3">
    <location>
        <begin position="280"/>
        <end position="292"/>
    </location>
</feature>
<dbReference type="SUPFAM" id="SSF54001">
    <property type="entry name" value="Cysteine proteinases"/>
    <property type="match status" value="1"/>
</dbReference>
<evidence type="ECO:0000313" key="7">
    <source>
        <dbReference type="EMBL" id="KAF0727192.1"/>
    </source>
</evidence>
<evidence type="ECO:0000256" key="4">
    <source>
        <dbReference type="SAM" id="Phobius"/>
    </source>
</evidence>
<gene>
    <name evidence="7" type="ORF">Ae201684_014721</name>
</gene>
<evidence type="ECO:0000313" key="8">
    <source>
        <dbReference type="Proteomes" id="UP000481153"/>
    </source>
</evidence>
<dbReference type="PRINTS" id="PR00705">
    <property type="entry name" value="PAPAIN"/>
</dbReference>
<dbReference type="AlphaFoldDB" id="A0A6G0WIY7"/>
<comment type="caution">
    <text evidence="7">The sequence shown here is derived from an EMBL/GenBank/DDBJ whole genome shotgun (WGS) entry which is preliminary data.</text>
</comment>
<evidence type="ECO:0000256" key="1">
    <source>
        <dbReference type="ARBA" id="ARBA00008455"/>
    </source>
</evidence>
<keyword evidence="4" id="KW-1133">Transmembrane helix</keyword>
<feature type="chain" id="PRO_5026187289" description="Peptidase C1A papain C-terminal domain-containing protein" evidence="5">
    <location>
        <begin position="16"/>
        <end position="485"/>
    </location>
</feature>